<dbReference type="AlphaFoldDB" id="A0A5D2KBS2"/>
<protein>
    <submittedName>
        <fullName evidence="1">Uncharacterized protein</fullName>
    </submittedName>
</protein>
<name>A0A5D2KBS2_GOSTO</name>
<keyword evidence="2" id="KW-1185">Reference proteome</keyword>
<accession>A0A5D2KBS2</accession>
<evidence type="ECO:0000313" key="2">
    <source>
        <dbReference type="Proteomes" id="UP000322667"/>
    </source>
</evidence>
<reference evidence="1 2" key="1">
    <citation type="submission" date="2019-07" db="EMBL/GenBank/DDBJ databases">
        <title>WGS assembly of Gossypium tomentosum.</title>
        <authorList>
            <person name="Chen Z.J."/>
            <person name="Sreedasyam A."/>
            <person name="Ando A."/>
            <person name="Song Q."/>
            <person name="De L."/>
            <person name="Hulse-Kemp A."/>
            <person name="Ding M."/>
            <person name="Ye W."/>
            <person name="Kirkbride R."/>
            <person name="Jenkins J."/>
            <person name="Plott C."/>
            <person name="Lovell J."/>
            <person name="Lin Y.-M."/>
            <person name="Vaughn R."/>
            <person name="Liu B."/>
            <person name="Li W."/>
            <person name="Simpson S."/>
            <person name="Scheffler B."/>
            <person name="Saski C."/>
            <person name="Grover C."/>
            <person name="Hu G."/>
            <person name="Conover J."/>
            <person name="Carlson J."/>
            <person name="Shu S."/>
            <person name="Boston L."/>
            <person name="Williams M."/>
            <person name="Peterson D."/>
            <person name="Mcgee K."/>
            <person name="Jones D."/>
            <person name="Wendel J."/>
            <person name="Stelly D."/>
            <person name="Grimwood J."/>
            <person name="Schmutz J."/>
        </authorList>
    </citation>
    <scope>NUCLEOTIDE SEQUENCE [LARGE SCALE GENOMIC DNA]</scope>
    <source>
        <strain evidence="1">7179.01</strain>
    </source>
</reference>
<dbReference type="EMBL" id="CM017629">
    <property type="protein sequence ID" value="TYH64324.1"/>
    <property type="molecule type" value="Genomic_DNA"/>
</dbReference>
<sequence>MDRAVHFESIREPAEEKFEAKNGDADRSFSLGAIKEKTLTLQTITTKFADMVAIQPFFVVSIE</sequence>
<proteinExistence type="predicted"/>
<organism evidence="1 2">
    <name type="scientific">Gossypium tomentosum</name>
    <name type="common">Hawaiian cotton</name>
    <name type="synonym">Gossypium sandvicense</name>
    <dbReference type="NCBI Taxonomy" id="34277"/>
    <lineage>
        <taxon>Eukaryota</taxon>
        <taxon>Viridiplantae</taxon>
        <taxon>Streptophyta</taxon>
        <taxon>Embryophyta</taxon>
        <taxon>Tracheophyta</taxon>
        <taxon>Spermatophyta</taxon>
        <taxon>Magnoliopsida</taxon>
        <taxon>eudicotyledons</taxon>
        <taxon>Gunneridae</taxon>
        <taxon>Pentapetalae</taxon>
        <taxon>rosids</taxon>
        <taxon>malvids</taxon>
        <taxon>Malvales</taxon>
        <taxon>Malvaceae</taxon>
        <taxon>Malvoideae</taxon>
        <taxon>Gossypium</taxon>
    </lineage>
</organism>
<dbReference type="Proteomes" id="UP000322667">
    <property type="component" value="Chromosome D07"/>
</dbReference>
<evidence type="ECO:0000313" key="1">
    <source>
        <dbReference type="EMBL" id="TYH64324.1"/>
    </source>
</evidence>
<gene>
    <name evidence="1" type="ORF">ES332_D07G258900v1</name>
</gene>